<evidence type="ECO:0000259" key="1">
    <source>
        <dbReference type="Pfam" id="PF00535"/>
    </source>
</evidence>
<dbReference type="InterPro" id="IPR029044">
    <property type="entry name" value="Nucleotide-diphossugar_trans"/>
</dbReference>
<dbReference type="KEGG" id="nbe:Back2_20790"/>
<name>A0A3G9IHW0_9ACTN</name>
<dbReference type="AlphaFoldDB" id="A0A3G9IHW0"/>
<evidence type="ECO:0000313" key="3">
    <source>
        <dbReference type="Proteomes" id="UP000271573"/>
    </source>
</evidence>
<dbReference type="EMBL" id="AP019307">
    <property type="protein sequence ID" value="BBH17792.1"/>
    <property type="molecule type" value="Genomic_DNA"/>
</dbReference>
<sequence length="381" mass="43824">MPELVEGQPVLSVIVPVFNVVDYLVECLDSIVAQPFEGVHVIIVDDGSTDGSAELAREYAEGRANFEFFEQPNSGVSIARNTALERVRTPYLTFVDPDDVLPPDAWSTMFSTLRASGSDFVVGAVERLEGDRRYQTPSMIRTQRLTGRRQTIESVPLMLTDVFVWNKIFVTDFWREAGIIFPPRTRYQDQVALTDAYLKASAFDVIDEIVYEWRHRPSENSATQTRKTLANLQERINTKRMTLELVEAYGNADVTRVLETEILPVDMWEYCEAAHDCSDEFWDLLVSAFREFWGGDRIAFTEAMIPPHERLMGWLASQDRRADLIALFEWLPTLTEAPIRDDLLIHPWFDEPGMPLFPEVRYPEPRRSVADRVRARLRRRG</sequence>
<dbReference type="Proteomes" id="UP000271573">
    <property type="component" value="Chromosome"/>
</dbReference>
<accession>A0A3G9IHW0</accession>
<dbReference type="GO" id="GO:0016758">
    <property type="term" value="F:hexosyltransferase activity"/>
    <property type="evidence" value="ECO:0007669"/>
    <property type="project" value="UniProtKB-ARBA"/>
</dbReference>
<reference evidence="2 3" key="1">
    <citation type="submission" date="2018-11" db="EMBL/GenBank/DDBJ databases">
        <title>Complete genome sequence of Nocardioides baekrokdamisoli strain KCTC 39748.</title>
        <authorList>
            <person name="Kang S.W."/>
            <person name="Lee K.C."/>
            <person name="Kim K.K."/>
            <person name="Kim J.S."/>
            <person name="Kim D.S."/>
            <person name="Ko S.H."/>
            <person name="Yang S.H."/>
            <person name="Shin Y.K."/>
            <person name="Lee J.S."/>
        </authorList>
    </citation>
    <scope>NUCLEOTIDE SEQUENCE [LARGE SCALE GENOMIC DNA]</scope>
    <source>
        <strain evidence="2 3">KCTC 39748</strain>
    </source>
</reference>
<protein>
    <recommendedName>
        <fullName evidence="1">Glycosyltransferase 2-like domain-containing protein</fullName>
    </recommendedName>
</protein>
<feature type="domain" description="Glycosyltransferase 2-like" evidence="1">
    <location>
        <begin position="12"/>
        <end position="140"/>
    </location>
</feature>
<organism evidence="2 3">
    <name type="scientific">Nocardioides baekrokdamisoli</name>
    <dbReference type="NCBI Taxonomy" id="1804624"/>
    <lineage>
        <taxon>Bacteria</taxon>
        <taxon>Bacillati</taxon>
        <taxon>Actinomycetota</taxon>
        <taxon>Actinomycetes</taxon>
        <taxon>Propionibacteriales</taxon>
        <taxon>Nocardioidaceae</taxon>
        <taxon>Nocardioides</taxon>
    </lineage>
</organism>
<dbReference type="Gene3D" id="3.90.550.10">
    <property type="entry name" value="Spore Coat Polysaccharide Biosynthesis Protein SpsA, Chain A"/>
    <property type="match status" value="1"/>
</dbReference>
<dbReference type="RefSeq" id="WP_231998684.1">
    <property type="nucleotide sequence ID" value="NZ_AP019307.1"/>
</dbReference>
<dbReference type="Pfam" id="PF00535">
    <property type="entry name" value="Glycos_transf_2"/>
    <property type="match status" value="1"/>
</dbReference>
<dbReference type="SUPFAM" id="SSF53448">
    <property type="entry name" value="Nucleotide-diphospho-sugar transferases"/>
    <property type="match status" value="1"/>
</dbReference>
<gene>
    <name evidence="2" type="ORF">Back2_20790</name>
</gene>
<dbReference type="CDD" id="cd00761">
    <property type="entry name" value="Glyco_tranf_GTA_type"/>
    <property type="match status" value="1"/>
</dbReference>
<dbReference type="PANTHER" id="PTHR22916">
    <property type="entry name" value="GLYCOSYLTRANSFERASE"/>
    <property type="match status" value="1"/>
</dbReference>
<dbReference type="InterPro" id="IPR001173">
    <property type="entry name" value="Glyco_trans_2-like"/>
</dbReference>
<dbReference type="PANTHER" id="PTHR22916:SF3">
    <property type="entry name" value="UDP-GLCNAC:BETAGAL BETA-1,3-N-ACETYLGLUCOSAMINYLTRANSFERASE-LIKE PROTEIN 1"/>
    <property type="match status" value="1"/>
</dbReference>
<proteinExistence type="predicted"/>
<keyword evidence="3" id="KW-1185">Reference proteome</keyword>
<evidence type="ECO:0000313" key="2">
    <source>
        <dbReference type="EMBL" id="BBH17792.1"/>
    </source>
</evidence>